<dbReference type="OrthoDB" id="3830579at2759"/>
<gene>
    <name evidence="2" type="ORF">P154DRAFT_466070</name>
</gene>
<proteinExistence type="predicted"/>
<dbReference type="Gene3D" id="3.30.70.100">
    <property type="match status" value="2"/>
</dbReference>
<sequence>MSDPVVEVAYLPMVAGINLEKGEQATIWSDTLTTIAAQPGFIAQYWGFKIEEPETVQLNVEWDNIESHLNFTQSPAYGPFLEHLTPLLSARPHLFHVGISPSTPLSGPVSAPVTECISIFFDSSISRSAYNANIDKFREEGTAKAKDVIGMANGWVVEGQTHEKVEEGEEGKAVQYTALIGWPSVEAHMEFRKTEEFSNVIGYLRDGPKGLKVHHVAFKKYVKA</sequence>
<evidence type="ECO:0000313" key="2">
    <source>
        <dbReference type="EMBL" id="KAF2000395.1"/>
    </source>
</evidence>
<organism evidence="2 3">
    <name type="scientific">Amniculicola lignicola CBS 123094</name>
    <dbReference type="NCBI Taxonomy" id="1392246"/>
    <lineage>
        <taxon>Eukaryota</taxon>
        <taxon>Fungi</taxon>
        <taxon>Dikarya</taxon>
        <taxon>Ascomycota</taxon>
        <taxon>Pezizomycotina</taxon>
        <taxon>Dothideomycetes</taxon>
        <taxon>Pleosporomycetidae</taxon>
        <taxon>Pleosporales</taxon>
        <taxon>Amniculicolaceae</taxon>
        <taxon>Amniculicola</taxon>
    </lineage>
</organism>
<name>A0A6A5WMU9_9PLEO</name>
<evidence type="ECO:0000313" key="3">
    <source>
        <dbReference type="Proteomes" id="UP000799779"/>
    </source>
</evidence>
<accession>A0A6A5WMU9</accession>
<dbReference type="InterPro" id="IPR011008">
    <property type="entry name" value="Dimeric_a/b-barrel"/>
</dbReference>
<feature type="domain" description="ABM" evidence="1">
    <location>
        <begin position="5"/>
        <end position="97"/>
    </location>
</feature>
<dbReference type="InterPro" id="IPR007138">
    <property type="entry name" value="ABM_dom"/>
</dbReference>
<keyword evidence="3" id="KW-1185">Reference proteome</keyword>
<dbReference type="Proteomes" id="UP000799779">
    <property type="component" value="Unassembled WGS sequence"/>
</dbReference>
<protein>
    <recommendedName>
        <fullName evidence="1">ABM domain-containing protein</fullName>
    </recommendedName>
</protein>
<dbReference type="EMBL" id="ML977589">
    <property type="protein sequence ID" value="KAF2000395.1"/>
    <property type="molecule type" value="Genomic_DNA"/>
</dbReference>
<evidence type="ECO:0000259" key="1">
    <source>
        <dbReference type="PROSITE" id="PS51725"/>
    </source>
</evidence>
<reference evidence="2" key="1">
    <citation type="journal article" date="2020" name="Stud. Mycol.">
        <title>101 Dothideomycetes genomes: a test case for predicting lifestyles and emergence of pathogens.</title>
        <authorList>
            <person name="Haridas S."/>
            <person name="Albert R."/>
            <person name="Binder M."/>
            <person name="Bloem J."/>
            <person name="Labutti K."/>
            <person name="Salamov A."/>
            <person name="Andreopoulos B."/>
            <person name="Baker S."/>
            <person name="Barry K."/>
            <person name="Bills G."/>
            <person name="Bluhm B."/>
            <person name="Cannon C."/>
            <person name="Castanera R."/>
            <person name="Culley D."/>
            <person name="Daum C."/>
            <person name="Ezra D."/>
            <person name="Gonzalez J."/>
            <person name="Henrissat B."/>
            <person name="Kuo A."/>
            <person name="Liang C."/>
            <person name="Lipzen A."/>
            <person name="Lutzoni F."/>
            <person name="Magnuson J."/>
            <person name="Mondo S."/>
            <person name="Nolan M."/>
            <person name="Ohm R."/>
            <person name="Pangilinan J."/>
            <person name="Park H.-J."/>
            <person name="Ramirez L."/>
            <person name="Alfaro M."/>
            <person name="Sun H."/>
            <person name="Tritt A."/>
            <person name="Yoshinaga Y."/>
            <person name="Zwiers L.-H."/>
            <person name="Turgeon B."/>
            <person name="Goodwin S."/>
            <person name="Spatafora J."/>
            <person name="Crous P."/>
            <person name="Grigoriev I."/>
        </authorList>
    </citation>
    <scope>NUCLEOTIDE SEQUENCE</scope>
    <source>
        <strain evidence="2">CBS 123094</strain>
    </source>
</reference>
<dbReference type="AlphaFoldDB" id="A0A6A5WMU9"/>
<dbReference type="PROSITE" id="PS51725">
    <property type="entry name" value="ABM"/>
    <property type="match status" value="1"/>
</dbReference>
<dbReference type="SUPFAM" id="SSF54909">
    <property type="entry name" value="Dimeric alpha+beta barrel"/>
    <property type="match status" value="1"/>
</dbReference>